<evidence type="ECO:0000259" key="4">
    <source>
        <dbReference type="PROSITE" id="PS50987"/>
    </source>
</evidence>
<dbReference type="GO" id="GO:0003677">
    <property type="term" value="F:DNA binding"/>
    <property type="evidence" value="ECO:0007669"/>
    <property type="project" value="UniProtKB-KW"/>
</dbReference>
<keyword evidence="1" id="KW-0805">Transcription regulation</keyword>
<dbReference type="EMBL" id="RQPI01000024">
    <property type="protein sequence ID" value="RQW08091.1"/>
    <property type="molecule type" value="Genomic_DNA"/>
</dbReference>
<dbReference type="AlphaFoldDB" id="A0A3N9NW77"/>
<dbReference type="InterPro" id="IPR036388">
    <property type="entry name" value="WH-like_DNA-bd_sf"/>
</dbReference>
<dbReference type="PANTHER" id="PTHR33154">
    <property type="entry name" value="TRANSCRIPTIONAL REGULATOR, ARSR FAMILY"/>
    <property type="match status" value="1"/>
</dbReference>
<keyword evidence="6" id="KW-1185">Reference proteome</keyword>
<evidence type="ECO:0000256" key="3">
    <source>
        <dbReference type="ARBA" id="ARBA00023163"/>
    </source>
</evidence>
<dbReference type="RefSeq" id="WP_124697886.1">
    <property type="nucleotide sequence ID" value="NZ_JBHUFE010000022.1"/>
</dbReference>
<dbReference type="InterPro" id="IPR001845">
    <property type="entry name" value="HTH_ArsR_DNA-bd_dom"/>
</dbReference>
<dbReference type="Proteomes" id="UP000282529">
    <property type="component" value="Unassembled WGS sequence"/>
</dbReference>
<organism evidence="5 6">
    <name type="scientific">Paenibacillus rhizophilus</name>
    <dbReference type="NCBI Taxonomy" id="1850366"/>
    <lineage>
        <taxon>Bacteria</taxon>
        <taxon>Bacillati</taxon>
        <taxon>Bacillota</taxon>
        <taxon>Bacilli</taxon>
        <taxon>Bacillales</taxon>
        <taxon>Paenibacillaceae</taxon>
        <taxon>Paenibacillus</taxon>
    </lineage>
</organism>
<dbReference type="PRINTS" id="PR00778">
    <property type="entry name" value="HTHARSR"/>
</dbReference>
<keyword evidence="2" id="KW-0238">DNA-binding</keyword>
<gene>
    <name evidence="5" type="ORF">EH198_23380</name>
</gene>
<dbReference type="GO" id="GO:0003700">
    <property type="term" value="F:DNA-binding transcription factor activity"/>
    <property type="evidence" value="ECO:0007669"/>
    <property type="project" value="InterPro"/>
</dbReference>
<comment type="caution">
    <text evidence="5">The sequence shown here is derived from an EMBL/GenBank/DDBJ whole genome shotgun (WGS) entry which is preliminary data.</text>
</comment>
<name>A0A3N9NW77_9BACL</name>
<keyword evidence="3" id="KW-0804">Transcription</keyword>
<evidence type="ECO:0000256" key="2">
    <source>
        <dbReference type="ARBA" id="ARBA00023125"/>
    </source>
</evidence>
<accession>A0A3N9NW77</accession>
<dbReference type="OrthoDB" id="9798835at2"/>
<dbReference type="SMART" id="SM00418">
    <property type="entry name" value="HTH_ARSR"/>
    <property type="match status" value="1"/>
</dbReference>
<evidence type="ECO:0000313" key="5">
    <source>
        <dbReference type="EMBL" id="RQW08091.1"/>
    </source>
</evidence>
<dbReference type="InterPro" id="IPR036390">
    <property type="entry name" value="WH_DNA-bd_sf"/>
</dbReference>
<dbReference type="InterPro" id="IPR051081">
    <property type="entry name" value="HTH_MetalResp_TranReg"/>
</dbReference>
<proteinExistence type="predicted"/>
<reference evidence="5 6" key="1">
    <citation type="submission" date="2018-11" db="EMBL/GenBank/DDBJ databases">
        <title>Genome sequence of strain 7197.</title>
        <authorList>
            <person name="Gao J."/>
            <person name="Sun J."/>
        </authorList>
    </citation>
    <scope>NUCLEOTIDE SEQUENCE [LARGE SCALE GENOMIC DNA]</scope>
    <source>
        <strain evidence="5 6">7197</strain>
    </source>
</reference>
<dbReference type="PROSITE" id="PS50987">
    <property type="entry name" value="HTH_ARSR_2"/>
    <property type="match status" value="1"/>
</dbReference>
<dbReference type="PANTHER" id="PTHR33154:SF12">
    <property type="entry name" value="TRANSCRIPTIONAL REGULATORY PROTEIN"/>
    <property type="match status" value="1"/>
</dbReference>
<sequence>MKILNHPDLHDIQLSSVLYALSDPIRLYLVDVIYKSGERRCGDIAVPVVKSTLSHHYRTLREAGIVRVRVQGTQRFSSIRTDDLEARFPGLLASVLNAYHASGEAERLMASIGASGDAAPQS</sequence>
<feature type="domain" description="HTH arsR-type" evidence="4">
    <location>
        <begin position="6"/>
        <end position="99"/>
    </location>
</feature>
<evidence type="ECO:0000313" key="6">
    <source>
        <dbReference type="Proteomes" id="UP000282529"/>
    </source>
</evidence>
<dbReference type="Gene3D" id="1.10.10.10">
    <property type="entry name" value="Winged helix-like DNA-binding domain superfamily/Winged helix DNA-binding domain"/>
    <property type="match status" value="1"/>
</dbReference>
<dbReference type="InterPro" id="IPR011991">
    <property type="entry name" value="ArsR-like_HTH"/>
</dbReference>
<protein>
    <submittedName>
        <fullName evidence="5">Transcriptional regulator</fullName>
    </submittedName>
</protein>
<dbReference type="SUPFAM" id="SSF46785">
    <property type="entry name" value="Winged helix' DNA-binding domain"/>
    <property type="match status" value="1"/>
</dbReference>
<dbReference type="CDD" id="cd00090">
    <property type="entry name" value="HTH_ARSR"/>
    <property type="match status" value="1"/>
</dbReference>
<evidence type="ECO:0000256" key="1">
    <source>
        <dbReference type="ARBA" id="ARBA00023015"/>
    </source>
</evidence>